<evidence type="ECO:0000313" key="2">
    <source>
        <dbReference type="WBParaSite" id="ES5_v2.g12116.t1"/>
    </source>
</evidence>
<organism evidence="1 2">
    <name type="scientific">Panagrolaimus sp. ES5</name>
    <dbReference type="NCBI Taxonomy" id="591445"/>
    <lineage>
        <taxon>Eukaryota</taxon>
        <taxon>Metazoa</taxon>
        <taxon>Ecdysozoa</taxon>
        <taxon>Nematoda</taxon>
        <taxon>Chromadorea</taxon>
        <taxon>Rhabditida</taxon>
        <taxon>Tylenchina</taxon>
        <taxon>Panagrolaimomorpha</taxon>
        <taxon>Panagrolaimoidea</taxon>
        <taxon>Panagrolaimidae</taxon>
        <taxon>Panagrolaimus</taxon>
    </lineage>
</organism>
<accession>A0AC34F500</accession>
<dbReference type="WBParaSite" id="ES5_v2.g12116.t1">
    <property type="protein sequence ID" value="ES5_v2.g12116.t1"/>
    <property type="gene ID" value="ES5_v2.g12116"/>
</dbReference>
<evidence type="ECO:0000313" key="1">
    <source>
        <dbReference type="Proteomes" id="UP000887579"/>
    </source>
</evidence>
<reference evidence="2" key="1">
    <citation type="submission" date="2022-11" db="UniProtKB">
        <authorList>
            <consortium name="WormBaseParasite"/>
        </authorList>
    </citation>
    <scope>IDENTIFICATION</scope>
</reference>
<proteinExistence type="predicted"/>
<protein>
    <submittedName>
        <fullName evidence="2">Rad21/Rec8-like protein N-terminal domain-containing protein</fullName>
    </submittedName>
</protein>
<name>A0AC34F500_9BILA</name>
<dbReference type="Proteomes" id="UP000887579">
    <property type="component" value="Unplaced"/>
</dbReference>
<sequence>MFYAQFVLSKKGPLAKIWLAAHWEKKLSKAQVFETNVSEAVDEILKPKVKMALRTTGHLLLGIVRIYSRRAIYLLEDCENASLKINLNFSTGTKSKNAIRDTDDADLPEVLGDFDATLPDNFELPATPVPVNQSRIEDITLREDRIDAADNMDFDNDMGLDDFGGAQFDEFDAEDVEHARRAASEIRASMERGGDLTKTSLVSDKAGNNNSNNENNNIANDFMDHDFDNDFDNDFGNFGEANDLDQVLYGGDNAAAGAFDKQPDINNGATDSFQLEPLEVASVTNERAPRTRKRRKLLVDEIKNISGDDMKANMSTFNDILQQPDLAPPTKKLMHLREHGVTEKLFSMPGCQALTNPDIVRIYQSHLVPHARTLDETLASVEDLRRDLSLDPIGVFDHDFDHASVGFLIFKVLFIQYA</sequence>